<comment type="caution">
    <text evidence="4">The sequence shown here is derived from an EMBL/GenBank/DDBJ whole genome shotgun (WGS) entry which is preliminary data.</text>
</comment>
<dbReference type="Proteomes" id="UP000436825">
    <property type="component" value="Unassembled WGS sequence"/>
</dbReference>
<reference evidence="5 6" key="1">
    <citation type="journal article" date="2019" name="Nat. Med.">
        <title>A library of human gut bacterial isolates paired with longitudinal multiomics data enables mechanistic microbiome research.</title>
        <authorList>
            <person name="Poyet M."/>
            <person name="Groussin M."/>
            <person name="Gibbons S.M."/>
            <person name="Avila-Pacheco J."/>
            <person name="Jiang X."/>
            <person name="Kearney S.M."/>
            <person name="Perrotta A.R."/>
            <person name="Berdy B."/>
            <person name="Zhao S."/>
            <person name="Lieberman T.D."/>
            <person name="Swanson P.K."/>
            <person name="Smith M."/>
            <person name="Roesemann S."/>
            <person name="Alexander J.E."/>
            <person name="Rich S.A."/>
            <person name="Livny J."/>
            <person name="Vlamakis H."/>
            <person name="Clish C."/>
            <person name="Bullock K."/>
            <person name="Deik A."/>
            <person name="Scott J."/>
            <person name="Pierce K.A."/>
            <person name="Xavier R.J."/>
            <person name="Alm E.J."/>
        </authorList>
    </citation>
    <scope>NUCLEOTIDE SEQUENCE [LARGE SCALE GENOMIC DNA]</scope>
    <source>
        <strain evidence="3 5">BIOML-A160</strain>
        <strain evidence="4 6">BIOML-A162</strain>
    </source>
</reference>
<name>A0A139KCX6_BACT4</name>
<sequence>MEKEMLKKEAKKPLSPSWHSTSYTQLSRKQVNRPRSLFTHEIRFMVLFIILSCLFSSGISGVNT</sequence>
<gene>
    <name evidence="3" type="ORF">GAN75_10435</name>
    <name evidence="4" type="ORF">GAN91_21730</name>
</gene>
<dbReference type="EMBL" id="WCRY01000026">
    <property type="protein sequence ID" value="KAB4476064.1"/>
    <property type="molecule type" value="Genomic_DNA"/>
</dbReference>
<dbReference type="AlphaFoldDB" id="A0A139KCX6"/>
<organism evidence="4 6">
    <name type="scientific">Bacteroides thetaiotaomicron</name>
    <dbReference type="NCBI Taxonomy" id="818"/>
    <lineage>
        <taxon>Bacteria</taxon>
        <taxon>Pseudomonadati</taxon>
        <taxon>Bacteroidota</taxon>
        <taxon>Bacteroidia</taxon>
        <taxon>Bacteroidales</taxon>
        <taxon>Bacteroidaceae</taxon>
        <taxon>Bacteroides</taxon>
    </lineage>
</organism>
<evidence type="ECO:0000256" key="2">
    <source>
        <dbReference type="SAM" id="Phobius"/>
    </source>
</evidence>
<keyword evidence="2" id="KW-0812">Transmembrane</keyword>
<evidence type="ECO:0000313" key="5">
    <source>
        <dbReference type="Proteomes" id="UP000436825"/>
    </source>
</evidence>
<feature type="compositionally biased region" description="Basic and acidic residues" evidence="1">
    <location>
        <begin position="1"/>
        <end position="12"/>
    </location>
</feature>
<feature type="transmembrane region" description="Helical" evidence="2">
    <location>
        <begin position="42"/>
        <end position="62"/>
    </location>
</feature>
<feature type="compositionally biased region" description="Polar residues" evidence="1">
    <location>
        <begin position="17"/>
        <end position="29"/>
    </location>
</feature>
<feature type="region of interest" description="Disordered" evidence="1">
    <location>
        <begin position="1"/>
        <end position="31"/>
    </location>
</feature>
<evidence type="ECO:0000313" key="6">
    <source>
        <dbReference type="Proteomes" id="UP000436858"/>
    </source>
</evidence>
<dbReference type="Proteomes" id="UP000436858">
    <property type="component" value="Unassembled WGS sequence"/>
</dbReference>
<keyword evidence="2" id="KW-1133">Transmembrane helix</keyword>
<evidence type="ECO:0000313" key="4">
    <source>
        <dbReference type="EMBL" id="KAB4476064.1"/>
    </source>
</evidence>
<dbReference type="EMBL" id="WCRW01000006">
    <property type="protein sequence ID" value="KAB4456299.1"/>
    <property type="molecule type" value="Genomic_DNA"/>
</dbReference>
<keyword evidence="2" id="KW-0472">Membrane</keyword>
<accession>A0A139KCX6</accession>
<evidence type="ECO:0000256" key="1">
    <source>
        <dbReference type="SAM" id="MobiDB-lite"/>
    </source>
</evidence>
<protein>
    <submittedName>
        <fullName evidence="4">Uncharacterized protein</fullName>
    </submittedName>
</protein>
<evidence type="ECO:0000313" key="3">
    <source>
        <dbReference type="EMBL" id="KAB4456299.1"/>
    </source>
</evidence>
<proteinExistence type="predicted"/>